<keyword evidence="3 6" id="KW-1133">Transmembrane helix</keyword>
<feature type="transmembrane region" description="Helical" evidence="6">
    <location>
        <begin position="320"/>
        <end position="343"/>
    </location>
</feature>
<feature type="transmembrane region" description="Helical" evidence="6">
    <location>
        <begin position="390"/>
        <end position="409"/>
    </location>
</feature>
<dbReference type="GO" id="GO:0016020">
    <property type="term" value="C:membrane"/>
    <property type="evidence" value="ECO:0007669"/>
    <property type="project" value="UniProtKB-SubCell"/>
</dbReference>
<evidence type="ECO:0000256" key="6">
    <source>
        <dbReference type="SAM" id="Phobius"/>
    </source>
</evidence>
<dbReference type="PANTHER" id="PTHR11814">
    <property type="entry name" value="SULFATE TRANSPORTER"/>
    <property type="match status" value="1"/>
</dbReference>
<dbReference type="InterPro" id="IPR011547">
    <property type="entry name" value="SLC26A/SulP_dom"/>
</dbReference>
<dbReference type="CDD" id="cd23812">
    <property type="entry name" value="UBCc_ScPEX4-like"/>
    <property type="match status" value="1"/>
</dbReference>
<evidence type="ECO:0000256" key="1">
    <source>
        <dbReference type="ARBA" id="ARBA00004141"/>
    </source>
</evidence>
<gene>
    <name evidence="8" type="ORF">BGZ65_002112</name>
</gene>
<organism evidence="8 9">
    <name type="scientific">Modicella reniformis</name>
    <dbReference type="NCBI Taxonomy" id="1440133"/>
    <lineage>
        <taxon>Eukaryota</taxon>
        <taxon>Fungi</taxon>
        <taxon>Fungi incertae sedis</taxon>
        <taxon>Mucoromycota</taxon>
        <taxon>Mortierellomycotina</taxon>
        <taxon>Mortierellomycetes</taxon>
        <taxon>Mortierellales</taxon>
        <taxon>Mortierellaceae</taxon>
        <taxon>Modicella</taxon>
    </lineage>
</organism>
<protein>
    <recommendedName>
        <fullName evidence="7">UBC core domain-containing protein</fullName>
    </recommendedName>
</protein>
<evidence type="ECO:0000256" key="4">
    <source>
        <dbReference type="ARBA" id="ARBA00023136"/>
    </source>
</evidence>
<feature type="transmembrane region" description="Helical" evidence="6">
    <location>
        <begin position="430"/>
        <end position="447"/>
    </location>
</feature>
<feature type="transmembrane region" description="Helical" evidence="6">
    <location>
        <begin position="493"/>
        <end position="510"/>
    </location>
</feature>
<dbReference type="Pfam" id="PF00179">
    <property type="entry name" value="UQ_con"/>
    <property type="match status" value="1"/>
</dbReference>
<sequence length="697" mass="76538">MHTGTFAITSLLLGQAVRDLMSKDGSETLLASLGTSFSGSSPTKTFLYGSSSLSQSSSPSENDPEYEQQFIGMILMLTFVVGFVQVIMSFLRVGGWASKHLLPDALVGGFNTAAVFHIGTSQLKHFLGIQNMPSPKGAFALLQSWMWIGTHFLEESNWYTVALGIFAIVLMMIMRIMEGKRKDAYELRLQKKELYLVQQRQAVSEAIVRDYQNQREQQQEQRRRWEEQQRRKSDGANSRSAAAAAAAATTTTIVVPSTISPYANSINGGKAASTISLRTVGEGDRNENNTFSSTPSTRRTLGDAELALREVPTVAKEHDVYVPIPDILLAVILLSIFTVVFSLDTPRSEGGWGIDVIGSIPKGLPDIIFPANRITSGSQEWMTWNFLTDVILPMIQPALLISVIVYVMSFSIAKQFGKRYGYKVDPNQEMLALGLASMGGSIFGGYACTGSLTRTAILSQSGGKTPLASMIGVATVILTLVSLTWCFERVPNVVLAAIVLVALQSLVMQITEPLKLWRLGQRKAALIWMVTFLGVLIVSVELGIGIEYHAIQKNSATRPHLESLEPVQDDNLLHWQAILLGTADSAYEGGRFKLDIVIPTTYPMQPPTIRFLTKICHPNVHFKTGEICLDILKSEWTPTWTLESICVAISSLLTNPEPSSPLNCDAANLLRCGDTAGYNSLVRMYTELYAMNDEEQS</sequence>
<dbReference type="InterPro" id="IPR000608">
    <property type="entry name" value="UBC"/>
</dbReference>
<dbReference type="OrthoDB" id="288203at2759"/>
<feature type="transmembrane region" description="Helical" evidence="6">
    <location>
        <begin position="525"/>
        <end position="544"/>
    </location>
</feature>
<dbReference type="Gene3D" id="3.10.110.10">
    <property type="entry name" value="Ubiquitin Conjugating Enzyme"/>
    <property type="match status" value="1"/>
</dbReference>
<dbReference type="InterPro" id="IPR001902">
    <property type="entry name" value="SLC26A/SulP_fam"/>
</dbReference>
<dbReference type="GO" id="GO:0055085">
    <property type="term" value="P:transmembrane transport"/>
    <property type="evidence" value="ECO:0007669"/>
    <property type="project" value="InterPro"/>
</dbReference>
<dbReference type="PROSITE" id="PS50127">
    <property type="entry name" value="UBC_2"/>
    <property type="match status" value="1"/>
</dbReference>
<feature type="transmembrane region" description="Helical" evidence="6">
    <location>
        <begin position="467"/>
        <end position="486"/>
    </location>
</feature>
<evidence type="ECO:0000256" key="3">
    <source>
        <dbReference type="ARBA" id="ARBA00022989"/>
    </source>
</evidence>
<dbReference type="InterPro" id="IPR016135">
    <property type="entry name" value="UBQ-conjugating_enzyme/RWD"/>
</dbReference>
<keyword evidence="4 6" id="KW-0472">Membrane</keyword>
<dbReference type="AlphaFoldDB" id="A0A9P6M9T6"/>
<name>A0A9P6M9T6_9FUNG</name>
<feature type="domain" description="UBC core" evidence="7">
    <location>
        <begin position="539"/>
        <end position="691"/>
    </location>
</feature>
<feature type="region of interest" description="Disordered" evidence="5">
    <location>
        <begin position="278"/>
        <end position="298"/>
    </location>
</feature>
<feature type="compositionally biased region" description="Polar residues" evidence="5">
    <location>
        <begin position="288"/>
        <end position="298"/>
    </location>
</feature>
<evidence type="ECO:0000259" key="7">
    <source>
        <dbReference type="PROSITE" id="PS50127"/>
    </source>
</evidence>
<evidence type="ECO:0000313" key="9">
    <source>
        <dbReference type="Proteomes" id="UP000749646"/>
    </source>
</evidence>
<evidence type="ECO:0000313" key="8">
    <source>
        <dbReference type="EMBL" id="KAF9983152.1"/>
    </source>
</evidence>
<comment type="subcellular location">
    <subcellularLocation>
        <location evidence="1">Membrane</location>
        <topology evidence="1">Multi-pass membrane protein</topology>
    </subcellularLocation>
</comment>
<dbReference type="Pfam" id="PF00916">
    <property type="entry name" value="Sulfate_transp"/>
    <property type="match status" value="2"/>
</dbReference>
<feature type="transmembrane region" description="Helical" evidence="6">
    <location>
        <begin position="159"/>
        <end position="177"/>
    </location>
</feature>
<dbReference type="Proteomes" id="UP000749646">
    <property type="component" value="Unassembled WGS sequence"/>
</dbReference>
<evidence type="ECO:0000256" key="5">
    <source>
        <dbReference type="SAM" id="MobiDB-lite"/>
    </source>
</evidence>
<feature type="transmembrane region" description="Helical" evidence="6">
    <location>
        <begin position="70"/>
        <end position="91"/>
    </location>
</feature>
<keyword evidence="9" id="KW-1185">Reference proteome</keyword>
<feature type="region of interest" description="Disordered" evidence="5">
    <location>
        <begin position="214"/>
        <end position="242"/>
    </location>
</feature>
<dbReference type="SMART" id="SM00212">
    <property type="entry name" value="UBCc"/>
    <property type="match status" value="1"/>
</dbReference>
<dbReference type="EMBL" id="JAAAHW010003507">
    <property type="protein sequence ID" value="KAF9983152.1"/>
    <property type="molecule type" value="Genomic_DNA"/>
</dbReference>
<keyword evidence="2 6" id="KW-0812">Transmembrane</keyword>
<comment type="caution">
    <text evidence="8">The sequence shown here is derived from an EMBL/GenBank/DDBJ whole genome shotgun (WGS) entry which is preliminary data.</text>
</comment>
<feature type="compositionally biased region" description="Basic and acidic residues" evidence="5">
    <location>
        <begin position="217"/>
        <end position="234"/>
    </location>
</feature>
<dbReference type="SUPFAM" id="SSF54495">
    <property type="entry name" value="UBC-like"/>
    <property type="match status" value="1"/>
</dbReference>
<evidence type="ECO:0000256" key="2">
    <source>
        <dbReference type="ARBA" id="ARBA00022692"/>
    </source>
</evidence>
<proteinExistence type="predicted"/>
<accession>A0A9P6M9T6</accession>
<reference evidence="8" key="1">
    <citation type="journal article" date="2020" name="Fungal Divers.">
        <title>Resolving the Mortierellaceae phylogeny through synthesis of multi-gene phylogenetics and phylogenomics.</title>
        <authorList>
            <person name="Vandepol N."/>
            <person name="Liber J."/>
            <person name="Desiro A."/>
            <person name="Na H."/>
            <person name="Kennedy M."/>
            <person name="Barry K."/>
            <person name="Grigoriev I.V."/>
            <person name="Miller A.N."/>
            <person name="O'Donnell K."/>
            <person name="Stajich J.E."/>
            <person name="Bonito G."/>
        </authorList>
    </citation>
    <scope>NUCLEOTIDE SEQUENCE</scope>
    <source>
        <strain evidence="8">MES-2147</strain>
    </source>
</reference>